<feature type="compositionally biased region" description="Basic and acidic residues" evidence="1">
    <location>
        <begin position="41"/>
        <end position="64"/>
    </location>
</feature>
<feature type="compositionally biased region" description="Low complexity" evidence="1">
    <location>
        <begin position="306"/>
        <end position="329"/>
    </location>
</feature>
<evidence type="ECO:0000313" key="4">
    <source>
        <dbReference type="Proteomes" id="UP000194280"/>
    </source>
</evidence>
<feature type="compositionally biased region" description="Polar residues" evidence="1">
    <location>
        <begin position="271"/>
        <end position="285"/>
    </location>
</feature>
<keyword evidence="2" id="KW-0812">Transmembrane</keyword>
<feature type="compositionally biased region" description="Polar residues" evidence="1">
    <location>
        <begin position="145"/>
        <end position="159"/>
    </location>
</feature>
<comment type="caution">
    <text evidence="3">The sequence shown here is derived from an EMBL/GenBank/DDBJ whole genome shotgun (WGS) entry which is preliminary data.</text>
</comment>
<dbReference type="EMBL" id="MUNK01000119">
    <property type="protein sequence ID" value="OTA31228.1"/>
    <property type="molecule type" value="Genomic_DNA"/>
</dbReference>
<dbReference type="OrthoDB" id="4207724at2759"/>
<feature type="compositionally biased region" description="Polar residues" evidence="1">
    <location>
        <begin position="426"/>
        <end position="439"/>
    </location>
</feature>
<dbReference type="Proteomes" id="UP000194280">
    <property type="component" value="Unassembled WGS sequence"/>
</dbReference>
<accession>A0A1Z5T5J4</accession>
<keyword evidence="4" id="KW-1185">Reference proteome</keyword>
<name>A0A1Z5T5J4_HORWE</name>
<feature type="region of interest" description="Disordered" evidence="1">
    <location>
        <begin position="26"/>
        <end position="439"/>
    </location>
</feature>
<feature type="compositionally biased region" description="Polar residues" evidence="1">
    <location>
        <begin position="26"/>
        <end position="36"/>
    </location>
</feature>
<dbReference type="VEuPathDB" id="FungiDB:BTJ68_08975"/>
<keyword evidence="2" id="KW-1133">Transmembrane helix</keyword>
<reference evidence="3 4" key="1">
    <citation type="submission" date="2017-01" db="EMBL/GenBank/DDBJ databases">
        <title>The recent genome duplication of the halophilic yeast Hortaea werneckii: insights from long-read sequencing.</title>
        <authorList>
            <person name="Sinha S."/>
            <person name="Flibotte S."/>
            <person name="Neira M."/>
            <person name="Lenassi M."/>
            <person name="Gostincar C."/>
            <person name="Stajich J.E."/>
            <person name="Nislow C.E."/>
        </authorList>
    </citation>
    <scope>NUCLEOTIDE SEQUENCE [LARGE SCALE GENOMIC DNA]</scope>
    <source>
        <strain evidence="3 4">EXF-2000</strain>
    </source>
</reference>
<keyword evidence="2" id="KW-0472">Membrane</keyword>
<evidence type="ECO:0000256" key="1">
    <source>
        <dbReference type="SAM" id="MobiDB-lite"/>
    </source>
</evidence>
<gene>
    <name evidence="3" type="ORF">BTJ68_08975</name>
</gene>
<evidence type="ECO:0000313" key="3">
    <source>
        <dbReference type="EMBL" id="OTA31228.1"/>
    </source>
</evidence>
<feature type="compositionally biased region" description="Basic and acidic residues" evidence="1">
    <location>
        <begin position="203"/>
        <end position="261"/>
    </location>
</feature>
<organism evidence="3 4">
    <name type="scientific">Hortaea werneckii EXF-2000</name>
    <dbReference type="NCBI Taxonomy" id="1157616"/>
    <lineage>
        <taxon>Eukaryota</taxon>
        <taxon>Fungi</taxon>
        <taxon>Dikarya</taxon>
        <taxon>Ascomycota</taxon>
        <taxon>Pezizomycotina</taxon>
        <taxon>Dothideomycetes</taxon>
        <taxon>Dothideomycetidae</taxon>
        <taxon>Mycosphaerellales</taxon>
        <taxon>Teratosphaeriaceae</taxon>
        <taxon>Hortaea</taxon>
    </lineage>
</organism>
<feature type="compositionally biased region" description="Polar residues" evidence="1">
    <location>
        <begin position="190"/>
        <end position="200"/>
    </location>
</feature>
<sequence length="439" mass="47436">MDHWQAIQNWGMFLVVGGAIGAYYYSQNKPQTPTASNRRRSVQEPREPKEQRPKAKRRENERPSAETSAAEVTSGSGKENNKKRKAPSKPQQGQQPTAPAVPVSSQEDDKEDQSTRQFAEQLAKARKGTDLSVPKGKEQRLKTVKQGSVKSSAPQTSEQAAQADDDMSPSDSSAINAGDVSDMLEPKASGPSTIRVTAPSQPLKEKAPKKQKKEEPVETKKQRQNRLKKEEQRLVREAEEKERKVLEEKQRRAAREARGEPARNGMGVKPPTSNAWNASKPSQPATVAAAPAVNGTPLLDTFDAESTASSNGGLGGSTAATSTTDADTLQQRARDDVSEEEQMAQVMRESGDDSGWTTVAQPKKQKGKKHAEDGEVNGVSTPTEPVPAPAPKPAPVSKPAPAPAKPAMVNGKPKGFQALTDEYEQRTNVDPNDASNWDA</sequence>
<proteinExistence type="predicted"/>
<dbReference type="AlphaFoldDB" id="A0A1Z5T5J4"/>
<dbReference type="InParanoid" id="A0A1Z5T5J4"/>
<feature type="transmembrane region" description="Helical" evidence="2">
    <location>
        <begin position="7"/>
        <end position="25"/>
    </location>
</feature>
<evidence type="ECO:0000256" key="2">
    <source>
        <dbReference type="SAM" id="Phobius"/>
    </source>
</evidence>
<protein>
    <submittedName>
        <fullName evidence="3">Uncharacterized protein</fullName>
    </submittedName>
</protein>
<feature type="compositionally biased region" description="Pro residues" evidence="1">
    <location>
        <begin position="384"/>
        <end position="404"/>
    </location>
</feature>
<feature type="compositionally biased region" description="Polar residues" evidence="1">
    <location>
        <begin position="65"/>
        <end position="78"/>
    </location>
</feature>